<organism evidence="10 11">
    <name type="scientific">Dermatophagoides farinae</name>
    <name type="common">American house dust mite</name>
    <dbReference type="NCBI Taxonomy" id="6954"/>
    <lineage>
        <taxon>Eukaryota</taxon>
        <taxon>Metazoa</taxon>
        <taxon>Ecdysozoa</taxon>
        <taxon>Arthropoda</taxon>
        <taxon>Chelicerata</taxon>
        <taxon>Arachnida</taxon>
        <taxon>Acari</taxon>
        <taxon>Acariformes</taxon>
        <taxon>Sarcoptiformes</taxon>
        <taxon>Astigmata</taxon>
        <taxon>Psoroptidia</taxon>
        <taxon>Analgoidea</taxon>
        <taxon>Pyroglyphidae</taxon>
        <taxon>Dermatophagoidinae</taxon>
        <taxon>Dermatophagoides</taxon>
    </lineage>
</organism>
<sequence length="383" mass="43637">TSKGQTLFIFSIKFHHQNSSLSISKVFEIQQYLMASGQMANEQIVLVTGGSGLVGQAIRTIVEQESKAEYSSKYQFIFVSTKDGDLSNVDEARQIFEKYRPNYVIHLAAMVGGLFRNLKYNLEFLRTNLAINDNVLLLAKEFRVRKCVSCLSTCIFPDKTTYPIDETMVHLGPPHHSNFGYSYAKRMIDILNHAYSDHFKNNSSDYGGSDNLPIFTSIIPTNVYGPYDNFNLEDSHVIPGLIYKAYNAVQDAKLKNSNTAKLLVFGSGRPRRQFIYSLDLAKLILWTLENYNEIEPIILSVDENDEISIGDAAKMVADTFNRSYPDIRMEIQFDTNYSDGQFKKTASNSKLRRYLPGFCFTSMSDGIRDTVRWFITNYDVARK</sequence>
<dbReference type="AlphaFoldDB" id="A0A922KT47"/>
<feature type="domain" description="NAD-dependent epimerase/dehydratase" evidence="9">
    <location>
        <begin position="45"/>
        <end position="295"/>
    </location>
</feature>
<evidence type="ECO:0000259" key="9">
    <source>
        <dbReference type="Pfam" id="PF01370"/>
    </source>
</evidence>
<gene>
    <name evidence="10" type="primary">TSTA3</name>
    <name evidence="10" type="ORF">DERF_014486</name>
</gene>
<reference evidence="10" key="1">
    <citation type="submission" date="2013-05" db="EMBL/GenBank/DDBJ databases">
        <authorList>
            <person name="Yim A.K.Y."/>
            <person name="Chan T.F."/>
            <person name="Ji K.M."/>
            <person name="Liu X.Y."/>
            <person name="Zhou J.W."/>
            <person name="Li R.Q."/>
            <person name="Yang K.Y."/>
            <person name="Li J."/>
            <person name="Li M."/>
            <person name="Law P.T.W."/>
            <person name="Wu Y.L."/>
            <person name="Cai Z.L."/>
            <person name="Qin H."/>
            <person name="Bao Y."/>
            <person name="Leung R.K.K."/>
            <person name="Ng P.K.S."/>
            <person name="Zou J."/>
            <person name="Zhong X.J."/>
            <person name="Ran P.X."/>
            <person name="Zhong N.S."/>
            <person name="Liu Z.G."/>
            <person name="Tsui S.K.W."/>
        </authorList>
    </citation>
    <scope>NUCLEOTIDE SEQUENCE</scope>
    <source>
        <strain evidence="10">Derf</strain>
        <tissue evidence="10">Whole organism</tissue>
    </source>
</reference>
<evidence type="ECO:0000256" key="2">
    <source>
        <dbReference type="ARBA" id="ARBA00004883"/>
    </source>
</evidence>
<comment type="function">
    <text evidence="1">Catalyzes the two-step NADP-dependent conversion of GDP-4-dehydro-6-deoxy-D-mannose to GDP-fucose, involving an epimerase and a reductase reaction.</text>
</comment>
<dbReference type="PANTHER" id="PTHR43238:SF1">
    <property type="entry name" value="GDP-L-FUCOSE SYNTHASE"/>
    <property type="match status" value="1"/>
</dbReference>
<evidence type="ECO:0000256" key="7">
    <source>
        <dbReference type="ARBA" id="ARBA00023235"/>
    </source>
</evidence>
<comment type="pathway">
    <text evidence="2">Nucleotide-sugar biosynthesis; GDP-L-fucose biosynthesis via de novo pathway; GDP-L-fucose from GDP-alpha-D-mannose: step 2/2.</text>
</comment>
<evidence type="ECO:0000256" key="1">
    <source>
        <dbReference type="ARBA" id="ARBA00002870"/>
    </source>
</evidence>
<dbReference type="SUPFAM" id="SSF51735">
    <property type="entry name" value="NAD(P)-binding Rossmann-fold domains"/>
    <property type="match status" value="1"/>
</dbReference>
<comment type="caution">
    <text evidence="10">The sequence shown here is derived from an EMBL/GenBank/DDBJ whole genome shotgun (WGS) entry which is preliminary data.</text>
</comment>
<evidence type="ECO:0000256" key="3">
    <source>
        <dbReference type="ARBA" id="ARBA00005959"/>
    </source>
</evidence>
<dbReference type="InterPro" id="IPR036291">
    <property type="entry name" value="NAD(P)-bd_dom_sf"/>
</dbReference>
<keyword evidence="6" id="KW-0560">Oxidoreductase</keyword>
<feature type="non-terminal residue" evidence="10">
    <location>
        <position position="383"/>
    </location>
</feature>
<evidence type="ECO:0000313" key="11">
    <source>
        <dbReference type="Proteomes" id="UP000790347"/>
    </source>
</evidence>
<dbReference type="EC" id="1.1.1.271" evidence="4"/>
<accession>A0A922KT47</accession>
<dbReference type="Pfam" id="PF01370">
    <property type="entry name" value="Epimerase"/>
    <property type="match status" value="1"/>
</dbReference>
<dbReference type="Gene3D" id="3.40.50.720">
    <property type="entry name" value="NAD(P)-binding Rossmann-like Domain"/>
    <property type="match status" value="1"/>
</dbReference>
<name>A0A922KT47_DERFA</name>
<reference evidence="10" key="2">
    <citation type="journal article" date="2022" name="Res Sq">
        <title>Comparative Genomics Reveals Insights into the Divergent Evolution of Astigmatic Mites and Household Pest Adaptations.</title>
        <authorList>
            <person name="Xiong Q."/>
            <person name="Wan A.T.-Y."/>
            <person name="Liu X.-Y."/>
            <person name="Fung C.S.-H."/>
            <person name="Xiao X."/>
            <person name="Malainual N."/>
            <person name="Hou J."/>
            <person name="Wang L."/>
            <person name="Wang M."/>
            <person name="Yang K."/>
            <person name="Cui Y."/>
            <person name="Leung E."/>
            <person name="Nong W."/>
            <person name="Shin S.-K."/>
            <person name="Au S."/>
            <person name="Jeong K.Y."/>
            <person name="Chew F.T."/>
            <person name="Hui J."/>
            <person name="Leung T.F."/>
            <person name="Tungtrongchitr A."/>
            <person name="Zhong N."/>
            <person name="Liu Z."/>
            <person name="Tsui S."/>
        </authorList>
    </citation>
    <scope>NUCLEOTIDE SEQUENCE</scope>
    <source>
        <strain evidence="10">Derf</strain>
        <tissue evidence="10">Whole organism</tissue>
    </source>
</reference>
<dbReference type="EMBL" id="ASGP02000008">
    <property type="protein sequence ID" value="KAH9493753.1"/>
    <property type="molecule type" value="Genomic_DNA"/>
</dbReference>
<keyword evidence="5" id="KW-0521">NADP</keyword>
<evidence type="ECO:0000256" key="5">
    <source>
        <dbReference type="ARBA" id="ARBA00022857"/>
    </source>
</evidence>
<evidence type="ECO:0000313" key="10">
    <source>
        <dbReference type="EMBL" id="KAH9493753.1"/>
    </source>
</evidence>
<evidence type="ECO:0000256" key="4">
    <source>
        <dbReference type="ARBA" id="ARBA00012371"/>
    </source>
</evidence>
<keyword evidence="11" id="KW-1185">Reference proteome</keyword>
<protein>
    <recommendedName>
        <fullName evidence="4">GDP-L-fucose synthase</fullName>
        <ecNumber evidence="4">1.1.1.271</ecNumber>
    </recommendedName>
    <alternativeName>
        <fullName evidence="8">GDP-4-keto-6-deoxy-D-mannose-3,5-epimerase-4-reductase</fullName>
    </alternativeName>
</protein>
<evidence type="ECO:0000256" key="6">
    <source>
        <dbReference type="ARBA" id="ARBA00023002"/>
    </source>
</evidence>
<dbReference type="GO" id="GO:0016853">
    <property type="term" value="F:isomerase activity"/>
    <property type="evidence" value="ECO:0007669"/>
    <property type="project" value="UniProtKB-KW"/>
</dbReference>
<dbReference type="CDD" id="cd05239">
    <property type="entry name" value="GDP_FS_SDR_e"/>
    <property type="match status" value="1"/>
</dbReference>
<dbReference type="GO" id="GO:0050577">
    <property type="term" value="F:GDP-L-fucose synthase activity"/>
    <property type="evidence" value="ECO:0007669"/>
    <property type="project" value="UniProtKB-EC"/>
</dbReference>
<dbReference type="PANTHER" id="PTHR43238">
    <property type="entry name" value="GDP-L-FUCOSE SYNTHASE"/>
    <property type="match status" value="1"/>
</dbReference>
<keyword evidence="7" id="KW-0413">Isomerase</keyword>
<dbReference type="Proteomes" id="UP000790347">
    <property type="component" value="Unassembled WGS sequence"/>
</dbReference>
<dbReference type="InterPro" id="IPR001509">
    <property type="entry name" value="Epimerase_deHydtase"/>
</dbReference>
<comment type="similarity">
    <text evidence="3">Belongs to the NAD(P)-dependent epimerase/dehydratase family. Fucose synthase subfamily.</text>
</comment>
<dbReference type="HAMAP" id="MF_00956">
    <property type="entry name" value="GDP_fucose_synth"/>
    <property type="match status" value="1"/>
</dbReference>
<evidence type="ECO:0000256" key="8">
    <source>
        <dbReference type="ARBA" id="ARBA00032995"/>
    </source>
</evidence>
<dbReference type="InterPro" id="IPR028614">
    <property type="entry name" value="GDP_fucose/colitose_synth"/>
</dbReference>
<proteinExistence type="inferred from homology"/>
<dbReference type="Gene3D" id="3.90.25.10">
    <property type="entry name" value="UDP-galactose 4-epimerase, domain 1"/>
    <property type="match status" value="1"/>
</dbReference>